<keyword evidence="4" id="KW-0712">Selenocysteine</keyword>
<evidence type="ECO:0000313" key="10">
    <source>
        <dbReference type="Proteomes" id="UP001178508"/>
    </source>
</evidence>
<protein>
    <submittedName>
        <fullName evidence="9">Selenoprotein Pa</fullName>
    </submittedName>
</protein>
<name>A0AAV1G4U5_XYRNO</name>
<evidence type="ECO:0000256" key="3">
    <source>
        <dbReference type="ARBA" id="ARBA00022729"/>
    </source>
</evidence>
<evidence type="ECO:0000256" key="6">
    <source>
        <dbReference type="SAM" id="MobiDB-lite"/>
    </source>
</evidence>
<sequence>MRACLSLLFTLCLLHGGGAESDGGGRRCQLPPAWRIGELEPMKGAMGQASRLESLRLKLERQGLTGVRYIVVNDQGEQAQRLHPLLAQRLSENITLYKQDDQQPNVWQTLNGIKDDFLIYDRCGRLTHHISLPNSIIGEGHVESAIKDTYCKPLCGVCPYMSAEPPEECKEQPDVQPDNPPEGHDHNHGHGAHHQGHDQGHGHQGNHHGSHPGGSGHGRDHDHGQQHGDHGGFGHSGGQHHGDHGGFGHGNHDRHGDHRGHGGDNQHGQGHQRDVHGSHHNAHHDHHQGHQGQQRDTGVSLQQHQSDLEQLVLQMHQMQRDSQAAAVAP</sequence>
<evidence type="ECO:0000259" key="8">
    <source>
        <dbReference type="Pfam" id="PF04592"/>
    </source>
</evidence>
<keyword evidence="10" id="KW-1185">Reference proteome</keyword>
<feature type="region of interest" description="Disordered" evidence="6">
    <location>
        <begin position="165"/>
        <end position="304"/>
    </location>
</feature>
<proteinExistence type="predicted"/>
<feature type="compositionally biased region" description="Polar residues" evidence="6">
    <location>
        <begin position="295"/>
        <end position="304"/>
    </location>
</feature>
<evidence type="ECO:0000256" key="5">
    <source>
        <dbReference type="ARBA" id="ARBA00023180"/>
    </source>
</evidence>
<evidence type="ECO:0000256" key="1">
    <source>
        <dbReference type="ARBA" id="ARBA00004613"/>
    </source>
</evidence>
<dbReference type="InterPro" id="IPR007671">
    <property type="entry name" value="Selenoprotein-P_N"/>
</dbReference>
<keyword evidence="3 7" id="KW-0732">Signal</keyword>
<evidence type="ECO:0000256" key="4">
    <source>
        <dbReference type="ARBA" id="ARBA00022933"/>
    </source>
</evidence>
<feature type="compositionally biased region" description="Basic and acidic residues" evidence="6">
    <location>
        <begin position="240"/>
        <end position="264"/>
    </location>
</feature>
<evidence type="ECO:0000313" key="9">
    <source>
        <dbReference type="EMBL" id="CAJ1069022.1"/>
    </source>
</evidence>
<comment type="subcellular location">
    <subcellularLocation>
        <location evidence="1">Secreted</location>
    </subcellularLocation>
</comment>
<dbReference type="AlphaFoldDB" id="A0AAV1G4U5"/>
<reference evidence="9" key="1">
    <citation type="submission" date="2023-08" db="EMBL/GenBank/DDBJ databases">
        <authorList>
            <person name="Alioto T."/>
            <person name="Alioto T."/>
            <person name="Gomez Garrido J."/>
        </authorList>
    </citation>
    <scope>NUCLEOTIDE SEQUENCE</scope>
</reference>
<dbReference type="GO" id="GO:0001887">
    <property type="term" value="P:selenium compound metabolic process"/>
    <property type="evidence" value="ECO:0007669"/>
    <property type="project" value="TreeGrafter"/>
</dbReference>
<dbReference type="EMBL" id="OY660875">
    <property type="protein sequence ID" value="CAJ1069022.1"/>
    <property type="molecule type" value="Genomic_DNA"/>
</dbReference>
<evidence type="ECO:0000256" key="7">
    <source>
        <dbReference type="SAM" id="SignalP"/>
    </source>
</evidence>
<feature type="chain" id="PRO_5043684790" evidence="7">
    <location>
        <begin position="20"/>
        <end position="329"/>
    </location>
</feature>
<feature type="domain" description="Selenoprotein P N-terminal" evidence="8">
    <location>
        <begin position="48"/>
        <end position="241"/>
    </location>
</feature>
<dbReference type="GO" id="GO:0008430">
    <property type="term" value="F:selenium binding"/>
    <property type="evidence" value="ECO:0007669"/>
    <property type="project" value="InterPro"/>
</dbReference>
<feature type="compositionally biased region" description="Basic residues" evidence="6">
    <location>
        <begin position="278"/>
        <end position="289"/>
    </location>
</feature>
<keyword evidence="2" id="KW-0964">Secreted</keyword>
<dbReference type="InterPro" id="IPR037941">
    <property type="entry name" value="SeP"/>
</dbReference>
<feature type="compositionally biased region" description="Basic and acidic residues" evidence="6">
    <location>
        <begin position="217"/>
        <end position="232"/>
    </location>
</feature>
<keyword evidence="5" id="KW-0325">Glycoprotein</keyword>
<feature type="signal peptide" evidence="7">
    <location>
        <begin position="1"/>
        <end position="19"/>
    </location>
</feature>
<dbReference type="Proteomes" id="UP001178508">
    <property type="component" value="Chromosome 12"/>
</dbReference>
<dbReference type="GO" id="GO:0005576">
    <property type="term" value="C:extracellular region"/>
    <property type="evidence" value="ECO:0007669"/>
    <property type="project" value="UniProtKB-SubCell"/>
</dbReference>
<accession>A0AAV1G4U5</accession>
<dbReference type="PANTHER" id="PTHR10105">
    <property type="entry name" value="SELENOPROTEIN P"/>
    <property type="match status" value="1"/>
</dbReference>
<gene>
    <name evidence="9" type="ORF">XNOV1_A000336</name>
</gene>
<organism evidence="9 10">
    <name type="scientific">Xyrichtys novacula</name>
    <name type="common">Pearly razorfish</name>
    <name type="synonym">Hemipteronotus novacula</name>
    <dbReference type="NCBI Taxonomy" id="13765"/>
    <lineage>
        <taxon>Eukaryota</taxon>
        <taxon>Metazoa</taxon>
        <taxon>Chordata</taxon>
        <taxon>Craniata</taxon>
        <taxon>Vertebrata</taxon>
        <taxon>Euteleostomi</taxon>
        <taxon>Actinopterygii</taxon>
        <taxon>Neopterygii</taxon>
        <taxon>Teleostei</taxon>
        <taxon>Neoteleostei</taxon>
        <taxon>Acanthomorphata</taxon>
        <taxon>Eupercaria</taxon>
        <taxon>Labriformes</taxon>
        <taxon>Labridae</taxon>
        <taxon>Xyrichtys</taxon>
    </lineage>
</organism>
<dbReference type="Pfam" id="PF04592">
    <property type="entry name" value="SelP_N"/>
    <property type="match status" value="1"/>
</dbReference>
<dbReference type="PANTHER" id="PTHR10105:SF3">
    <property type="entry name" value="SELENOPROTEIN P"/>
    <property type="match status" value="1"/>
</dbReference>
<evidence type="ECO:0000256" key="2">
    <source>
        <dbReference type="ARBA" id="ARBA00022525"/>
    </source>
</evidence>